<dbReference type="InterPro" id="IPR004101">
    <property type="entry name" value="Mur_ligase_C"/>
</dbReference>
<dbReference type="KEGG" id="pmaw:MACH26_05800"/>
<dbReference type="AlphaFoldDB" id="A0AA48KR43"/>
<name>A0AA48KR43_9ALTE</name>
<dbReference type="Gene3D" id="3.90.190.20">
    <property type="entry name" value="Mur ligase, C-terminal domain"/>
    <property type="match status" value="1"/>
</dbReference>
<dbReference type="Proteomes" id="UP001333710">
    <property type="component" value="Chromosome"/>
</dbReference>
<dbReference type="GO" id="GO:0005524">
    <property type="term" value="F:ATP binding"/>
    <property type="evidence" value="ECO:0007669"/>
    <property type="project" value="InterPro"/>
</dbReference>
<dbReference type="InterPro" id="IPR013221">
    <property type="entry name" value="Mur_ligase_cen"/>
</dbReference>
<dbReference type="PANTHER" id="PTHR23135">
    <property type="entry name" value="MUR LIGASE FAMILY MEMBER"/>
    <property type="match status" value="1"/>
</dbReference>
<evidence type="ECO:0000259" key="1">
    <source>
        <dbReference type="Pfam" id="PF02875"/>
    </source>
</evidence>
<keyword evidence="3" id="KW-0436">Ligase</keyword>
<evidence type="ECO:0000313" key="4">
    <source>
        <dbReference type="Proteomes" id="UP001333710"/>
    </source>
</evidence>
<keyword evidence="4" id="KW-1185">Reference proteome</keyword>
<dbReference type="Pfam" id="PF02875">
    <property type="entry name" value="Mur_ligase_C"/>
    <property type="match status" value="1"/>
</dbReference>
<dbReference type="SUPFAM" id="SSF53244">
    <property type="entry name" value="MurD-like peptide ligases, peptide-binding domain"/>
    <property type="match status" value="1"/>
</dbReference>
<dbReference type="SUPFAM" id="SSF53623">
    <property type="entry name" value="MurD-like peptide ligases, catalytic domain"/>
    <property type="match status" value="1"/>
</dbReference>
<reference evidence="3" key="1">
    <citation type="submission" date="2023-01" db="EMBL/GenBank/DDBJ databases">
        <title>Complete genome sequence of Planctobacterium marinum strain Dej080120_11.</title>
        <authorList>
            <person name="Ueki S."/>
            <person name="Maruyama F."/>
        </authorList>
    </citation>
    <scope>NUCLEOTIDE SEQUENCE</scope>
    <source>
        <strain evidence="3">Dej080120_11</strain>
    </source>
</reference>
<gene>
    <name evidence="3" type="ORF">MACH26_05800</name>
</gene>
<feature type="domain" description="Mur ligase C-terminal" evidence="1">
    <location>
        <begin position="418"/>
        <end position="546"/>
    </location>
</feature>
<dbReference type="InterPro" id="IPR036615">
    <property type="entry name" value="Mur_ligase_C_dom_sf"/>
</dbReference>
<evidence type="ECO:0000313" key="3">
    <source>
        <dbReference type="EMBL" id="BDX05059.1"/>
    </source>
</evidence>
<feature type="domain" description="Mur ligase central" evidence="2">
    <location>
        <begin position="180"/>
        <end position="390"/>
    </location>
</feature>
<dbReference type="Gene3D" id="3.40.1190.10">
    <property type="entry name" value="Mur-like, catalytic domain"/>
    <property type="match status" value="1"/>
</dbReference>
<dbReference type="GO" id="GO:0016881">
    <property type="term" value="F:acid-amino acid ligase activity"/>
    <property type="evidence" value="ECO:0007669"/>
    <property type="project" value="InterPro"/>
</dbReference>
<dbReference type="PANTHER" id="PTHR23135:SF18">
    <property type="entry name" value="CYANOPHYCIN SYNTHETASE"/>
    <property type="match status" value="1"/>
</dbReference>
<evidence type="ECO:0000259" key="2">
    <source>
        <dbReference type="Pfam" id="PF08245"/>
    </source>
</evidence>
<dbReference type="EMBL" id="AP027272">
    <property type="protein sequence ID" value="BDX05059.1"/>
    <property type="molecule type" value="Genomic_DNA"/>
</dbReference>
<dbReference type="RefSeq" id="WP_338291007.1">
    <property type="nucleotide sequence ID" value="NZ_AP027272.1"/>
</dbReference>
<sequence length="564" mass="61573">MKLELDESRRLTGPNLLWNFPGAIIDVFVDEVDKHQVAQTWQNQAKSLCDELGWTAAQSTYRIHTHGISMAISAPMDALYTACELAQHAWEIVVAELRKEEHPDKGAIIAKLKEELQREVNPKLLQIIQCAHEKGVTCITDDDYLSLGMGATVDTWPVKELPDSDAICWSKYQDVPLAFITGTNGKSTSVRLAAQIAKCAGLSAGVTSTDFIKVGEHIIDTGDYSGPGGARMLVRDSRTEIAFLEVARGGILRRGLPVNRVDAALVTNVAADHLGQYGIDTVEELSEAKFVVAKGLDNTGTLVLNADNELSVAQSQHYKGTICWFSESENNYLVQENLTNGEPAVFSHRGDLVYFNGKTLDRLCAIDSVPMTFGGHAHHNIQNALGVIGLCFALGFERQHIIAGLQQFASNAQDNPGRGNLYDINEAKYIVDFAHNEHSMKAVVAMASKIPATQRIVMFGHAGDRTDAEIQHLTEAVAGLDAEIYITSEVGKYLRGREPGEVPGLSKHFLMQTGIEEDKILFSASPLAGAQMALELAKPGTVVLLFTLCDREAVQQLLEQQPKV</sequence>
<organism evidence="3 4">
    <name type="scientific">Planctobacterium marinum</name>
    <dbReference type="NCBI Taxonomy" id="1631968"/>
    <lineage>
        <taxon>Bacteria</taxon>
        <taxon>Pseudomonadati</taxon>
        <taxon>Pseudomonadota</taxon>
        <taxon>Gammaproteobacteria</taxon>
        <taxon>Alteromonadales</taxon>
        <taxon>Alteromonadaceae</taxon>
        <taxon>Planctobacterium</taxon>
    </lineage>
</organism>
<protein>
    <submittedName>
        <fullName evidence="3">Mur ligase</fullName>
    </submittedName>
</protein>
<proteinExistence type="predicted"/>
<accession>A0AA48KR43</accession>
<dbReference type="Pfam" id="PF08245">
    <property type="entry name" value="Mur_ligase_M"/>
    <property type="match status" value="1"/>
</dbReference>
<dbReference type="InterPro" id="IPR036565">
    <property type="entry name" value="Mur-like_cat_sf"/>
</dbReference>